<keyword evidence="6 7" id="KW-0472">Membrane</keyword>
<dbReference type="EMBL" id="FOWE01000003">
    <property type="protein sequence ID" value="SFO10421.1"/>
    <property type="molecule type" value="Genomic_DNA"/>
</dbReference>
<keyword evidence="5 7" id="KW-1133">Transmembrane helix</keyword>
<feature type="domain" description="Bacterial sugar transferase" evidence="8">
    <location>
        <begin position="319"/>
        <end position="506"/>
    </location>
</feature>
<dbReference type="OrthoDB" id="9808602at2"/>
<keyword evidence="10" id="KW-1185">Reference proteome</keyword>
<protein>
    <submittedName>
        <fullName evidence="9">Undecaprenyl-phosphate galactose phosphotransferase, WbaP/exopolysaccharide biosynthesis polyprenyl glycosylphosphotransferase</fullName>
    </submittedName>
</protein>
<evidence type="ECO:0000256" key="2">
    <source>
        <dbReference type="ARBA" id="ARBA00006464"/>
    </source>
</evidence>
<dbReference type="NCBIfam" id="TIGR03025">
    <property type="entry name" value="EPS_sugtrans"/>
    <property type="match status" value="1"/>
</dbReference>
<dbReference type="GO" id="GO:0016780">
    <property type="term" value="F:phosphotransferase activity, for other substituted phosphate groups"/>
    <property type="evidence" value="ECO:0007669"/>
    <property type="project" value="TreeGrafter"/>
</dbReference>
<dbReference type="PANTHER" id="PTHR30576:SF10">
    <property type="entry name" value="SLL5057 PROTEIN"/>
    <property type="match status" value="1"/>
</dbReference>
<comment type="subcellular location">
    <subcellularLocation>
        <location evidence="1">Membrane</location>
        <topology evidence="1">Multi-pass membrane protein</topology>
    </subcellularLocation>
</comment>
<reference evidence="10" key="1">
    <citation type="submission" date="2016-10" db="EMBL/GenBank/DDBJ databases">
        <authorList>
            <person name="Varghese N."/>
            <person name="Submissions S."/>
        </authorList>
    </citation>
    <scope>NUCLEOTIDE SEQUENCE [LARGE SCALE GENOMIC DNA]</scope>
    <source>
        <strain evidence="10">DSM 43161</strain>
    </source>
</reference>
<comment type="similarity">
    <text evidence="2">Belongs to the bacterial sugar transferase family.</text>
</comment>
<evidence type="ECO:0000259" key="8">
    <source>
        <dbReference type="Pfam" id="PF02397"/>
    </source>
</evidence>
<organism evidence="9 10">
    <name type="scientific">Geodermatophilus obscurus</name>
    <dbReference type="NCBI Taxonomy" id="1861"/>
    <lineage>
        <taxon>Bacteria</taxon>
        <taxon>Bacillati</taxon>
        <taxon>Actinomycetota</taxon>
        <taxon>Actinomycetes</taxon>
        <taxon>Geodermatophilales</taxon>
        <taxon>Geodermatophilaceae</taxon>
        <taxon>Geodermatophilus</taxon>
    </lineage>
</organism>
<evidence type="ECO:0000256" key="5">
    <source>
        <dbReference type="ARBA" id="ARBA00022989"/>
    </source>
</evidence>
<feature type="transmembrane region" description="Helical" evidence="7">
    <location>
        <begin position="123"/>
        <end position="141"/>
    </location>
</feature>
<proteinExistence type="inferred from homology"/>
<dbReference type="Proteomes" id="UP000183642">
    <property type="component" value="Unassembled WGS sequence"/>
</dbReference>
<evidence type="ECO:0000256" key="3">
    <source>
        <dbReference type="ARBA" id="ARBA00022679"/>
    </source>
</evidence>
<evidence type="ECO:0000256" key="4">
    <source>
        <dbReference type="ARBA" id="ARBA00022692"/>
    </source>
</evidence>
<feature type="transmembrane region" description="Helical" evidence="7">
    <location>
        <begin position="147"/>
        <end position="169"/>
    </location>
</feature>
<gene>
    <name evidence="9" type="ORF">SAMN05660359_01411</name>
</gene>
<evidence type="ECO:0000256" key="6">
    <source>
        <dbReference type="ARBA" id="ARBA00023136"/>
    </source>
</evidence>
<dbReference type="PANTHER" id="PTHR30576">
    <property type="entry name" value="COLANIC BIOSYNTHESIS UDP-GLUCOSE LIPID CARRIER TRANSFERASE"/>
    <property type="match status" value="1"/>
</dbReference>
<dbReference type="RefSeq" id="WP_143108069.1">
    <property type="nucleotide sequence ID" value="NZ_FOWE01000003.1"/>
</dbReference>
<keyword evidence="4 7" id="KW-0812">Transmembrane</keyword>
<feature type="transmembrane region" description="Helical" evidence="7">
    <location>
        <begin position="92"/>
        <end position="111"/>
    </location>
</feature>
<feature type="transmembrane region" description="Helical" evidence="7">
    <location>
        <begin position="55"/>
        <end position="80"/>
    </location>
</feature>
<name>A0A1I5EH60_9ACTN</name>
<accession>A0A1I5EH60</accession>
<evidence type="ECO:0000256" key="1">
    <source>
        <dbReference type="ARBA" id="ARBA00004141"/>
    </source>
</evidence>
<evidence type="ECO:0000256" key="7">
    <source>
        <dbReference type="SAM" id="Phobius"/>
    </source>
</evidence>
<dbReference type="AlphaFoldDB" id="A0A1I5EH60"/>
<dbReference type="Pfam" id="PF02397">
    <property type="entry name" value="Bac_transf"/>
    <property type="match status" value="1"/>
</dbReference>
<dbReference type="Pfam" id="PF13727">
    <property type="entry name" value="CoA_binding_3"/>
    <property type="match status" value="1"/>
</dbReference>
<evidence type="ECO:0000313" key="10">
    <source>
        <dbReference type="Proteomes" id="UP000183642"/>
    </source>
</evidence>
<dbReference type="GO" id="GO:0016020">
    <property type="term" value="C:membrane"/>
    <property type="evidence" value="ECO:0007669"/>
    <property type="project" value="UniProtKB-SubCell"/>
</dbReference>
<keyword evidence="3 9" id="KW-0808">Transferase</keyword>
<dbReference type="InterPro" id="IPR017475">
    <property type="entry name" value="EPS_sugar_tfrase"/>
</dbReference>
<dbReference type="Gene3D" id="3.40.50.720">
    <property type="entry name" value="NAD(P)-binding Rossmann-like Domain"/>
    <property type="match status" value="1"/>
</dbReference>
<sequence length="512" mass="55554">MTASTTVPPTPGDDAPRPVRALSLTGAEERLPGPLLDRPVYDPFSARRRRTPEWLVSYTLALAVGDLLAVVGGLTLAAVVPSGTAVGSVPTAVLLCLAWPVLLSAAGAYAERRLGTGDDEYRRVLLAGLLAATTLGVTAAVHPSPLLHRLLLVAAPPALLVTVLGRLLNRRRLHAARRRGLMTKRVVVLGRDVAVADLVRRLRRDTTAGLRVVGACVPRPEDAVAVRAEGVPVIGTLAGAARAIDDARADAVVVASASETAGEYLRDLTWRLEGTNIEVLVGPGLVEVASNRLQVRPTSTIPLIQVQEPEFRGWRRLAKSLLDRAVAGVALVVFSPFLVAVAVAVRATSRGPALYRHRRIGKRGREFDLLKFRSMVADADSRIEALLVLNEGNDVQFKMRRDPRVTRVGAFLRSFSLDELPQLVNVLKGDMSLVGPRPHVTREVEQYGADMHRRLLVKPGITGLWQVSGRSDLSWDESVELDVRYVENWSLGLDLAILWRTARAVLHRDGAY</sequence>
<feature type="transmembrane region" description="Helical" evidence="7">
    <location>
        <begin position="325"/>
        <end position="345"/>
    </location>
</feature>
<dbReference type="InterPro" id="IPR003362">
    <property type="entry name" value="Bact_transf"/>
</dbReference>
<evidence type="ECO:0000313" key="9">
    <source>
        <dbReference type="EMBL" id="SFO10421.1"/>
    </source>
</evidence>